<name>A0A4P6XWU9_9ASCO</name>
<evidence type="ECO:0000256" key="1">
    <source>
        <dbReference type="SAM" id="MobiDB-lite"/>
    </source>
</evidence>
<feature type="region of interest" description="Disordered" evidence="1">
    <location>
        <begin position="13"/>
        <end position="92"/>
    </location>
</feature>
<dbReference type="EMBL" id="CP034461">
    <property type="protein sequence ID" value="QBM90798.1"/>
    <property type="molecule type" value="Genomic_DNA"/>
</dbReference>
<feature type="compositionally biased region" description="Low complexity" evidence="1">
    <location>
        <begin position="36"/>
        <end position="48"/>
    </location>
</feature>
<proteinExistence type="predicted"/>
<feature type="compositionally biased region" description="Basic and acidic residues" evidence="1">
    <location>
        <begin position="54"/>
        <end position="76"/>
    </location>
</feature>
<keyword evidence="3" id="KW-1185">Reference proteome</keyword>
<dbReference type="Proteomes" id="UP000292447">
    <property type="component" value="Chromosome VI"/>
</dbReference>
<sequence length="92" mass="10256">MPDLFDNFFGRISTTMNGGKSKPRYGGASQVNSGKYYSYHSSSTNNNSWLPIAKPKEEKPMDVMEPLEPKDPKPRMDSISSMMSSESANSKE</sequence>
<reference evidence="3" key="1">
    <citation type="submission" date="2019-03" db="EMBL/GenBank/DDBJ databases">
        <title>Snf2 controls pulcherriminic acid biosynthesis and connects pigmentation and antifungal activity of the yeast Metschnikowia pulcherrima.</title>
        <authorList>
            <person name="Gore-Lloyd D."/>
            <person name="Sumann I."/>
            <person name="Brachmann A.O."/>
            <person name="Schneeberger K."/>
            <person name="Ortiz-Merino R.A."/>
            <person name="Moreno-Beltran M."/>
            <person name="Schlaefli M."/>
            <person name="Kirner P."/>
            <person name="Santos Kron A."/>
            <person name="Wolfe K.H."/>
            <person name="Piel J."/>
            <person name="Ahrens C.H."/>
            <person name="Henk D."/>
            <person name="Freimoser F.M."/>
        </authorList>
    </citation>
    <scope>NUCLEOTIDE SEQUENCE [LARGE SCALE GENOMIC DNA]</scope>
    <source>
        <strain evidence="3">APC 1.2</strain>
    </source>
</reference>
<evidence type="ECO:0000313" key="2">
    <source>
        <dbReference type="EMBL" id="QBM90798.1"/>
    </source>
</evidence>
<organism evidence="2 3">
    <name type="scientific">Metschnikowia aff. pulcherrima</name>
    <dbReference type="NCBI Taxonomy" id="2163413"/>
    <lineage>
        <taxon>Eukaryota</taxon>
        <taxon>Fungi</taxon>
        <taxon>Dikarya</taxon>
        <taxon>Ascomycota</taxon>
        <taxon>Saccharomycotina</taxon>
        <taxon>Pichiomycetes</taxon>
        <taxon>Metschnikowiaceae</taxon>
        <taxon>Metschnikowia</taxon>
    </lineage>
</organism>
<evidence type="ECO:0000313" key="3">
    <source>
        <dbReference type="Proteomes" id="UP000292447"/>
    </source>
</evidence>
<accession>A0A4P6XWU9</accession>
<dbReference type="AlphaFoldDB" id="A0A4P6XWU9"/>
<gene>
    <name evidence="2" type="ORF">METSCH_F03850</name>
</gene>
<protein>
    <submittedName>
        <fullName evidence="2">Uncharacterized protein</fullName>
    </submittedName>
</protein>
<feature type="compositionally biased region" description="Low complexity" evidence="1">
    <location>
        <begin position="77"/>
        <end position="92"/>
    </location>
</feature>